<sequence length="134" mass="14645">MSHSGTYPIGIAEVLPSNSRSQSNTSYSKSSICNVLQAKIELQKSVDDQINESLAEESEDEAPPESATLAIRKTVMGLQPLFPSNYFTFALQYVIYPFVGGVMGGFGEMLALEFGIWMGWGSAALFYFGRNPKS</sequence>
<comment type="caution">
    <text evidence="1">The sequence shown here is derived from an EMBL/GenBank/DDBJ whole genome shotgun (WGS) entry which is preliminary data.</text>
</comment>
<evidence type="ECO:0000313" key="1">
    <source>
        <dbReference type="EMBL" id="KAJ9054301.1"/>
    </source>
</evidence>
<dbReference type="Proteomes" id="UP001165960">
    <property type="component" value="Unassembled WGS sequence"/>
</dbReference>
<gene>
    <name evidence="1" type="ORF">DSO57_1016091</name>
</gene>
<organism evidence="1 2">
    <name type="scientific">Entomophthora muscae</name>
    <dbReference type="NCBI Taxonomy" id="34485"/>
    <lineage>
        <taxon>Eukaryota</taxon>
        <taxon>Fungi</taxon>
        <taxon>Fungi incertae sedis</taxon>
        <taxon>Zoopagomycota</taxon>
        <taxon>Entomophthoromycotina</taxon>
        <taxon>Entomophthoromycetes</taxon>
        <taxon>Entomophthorales</taxon>
        <taxon>Entomophthoraceae</taxon>
        <taxon>Entomophthora</taxon>
    </lineage>
</organism>
<name>A0ACC2RW16_9FUNG</name>
<dbReference type="EMBL" id="QTSX02006454">
    <property type="protein sequence ID" value="KAJ9054301.1"/>
    <property type="molecule type" value="Genomic_DNA"/>
</dbReference>
<reference evidence="1" key="1">
    <citation type="submission" date="2022-04" db="EMBL/GenBank/DDBJ databases">
        <title>Genome of the entomopathogenic fungus Entomophthora muscae.</title>
        <authorList>
            <person name="Elya C."/>
            <person name="Lovett B.R."/>
            <person name="Lee E."/>
            <person name="Macias A.M."/>
            <person name="Hajek A.E."/>
            <person name="De Bivort B.L."/>
            <person name="Kasson M.T."/>
            <person name="De Fine Licht H.H."/>
            <person name="Stajich J.E."/>
        </authorList>
    </citation>
    <scope>NUCLEOTIDE SEQUENCE</scope>
    <source>
        <strain evidence="1">Berkeley</strain>
    </source>
</reference>
<evidence type="ECO:0000313" key="2">
    <source>
        <dbReference type="Proteomes" id="UP001165960"/>
    </source>
</evidence>
<keyword evidence="2" id="KW-1185">Reference proteome</keyword>
<proteinExistence type="predicted"/>
<accession>A0ACC2RW16</accession>
<protein>
    <submittedName>
        <fullName evidence="1">Uncharacterized protein</fullName>
    </submittedName>
</protein>